<feature type="compositionally biased region" description="Gly residues" evidence="1">
    <location>
        <begin position="48"/>
        <end position="57"/>
    </location>
</feature>
<keyword evidence="3" id="KW-1185">Reference proteome</keyword>
<organism evidence="2 3">
    <name type="scientific">Russula ochroleuca</name>
    <dbReference type="NCBI Taxonomy" id="152965"/>
    <lineage>
        <taxon>Eukaryota</taxon>
        <taxon>Fungi</taxon>
        <taxon>Dikarya</taxon>
        <taxon>Basidiomycota</taxon>
        <taxon>Agaricomycotina</taxon>
        <taxon>Agaricomycetes</taxon>
        <taxon>Russulales</taxon>
        <taxon>Russulaceae</taxon>
        <taxon>Russula</taxon>
    </lineage>
</organism>
<dbReference type="AlphaFoldDB" id="A0A9P5JYY9"/>
<dbReference type="EMBL" id="WHVB01000019">
    <property type="protein sequence ID" value="KAF8472951.1"/>
    <property type="molecule type" value="Genomic_DNA"/>
</dbReference>
<proteinExistence type="predicted"/>
<evidence type="ECO:0000256" key="1">
    <source>
        <dbReference type="SAM" id="MobiDB-lite"/>
    </source>
</evidence>
<dbReference type="Proteomes" id="UP000759537">
    <property type="component" value="Unassembled WGS sequence"/>
</dbReference>
<protein>
    <submittedName>
        <fullName evidence="2">Uncharacterized protein</fullName>
    </submittedName>
</protein>
<reference evidence="2" key="1">
    <citation type="submission" date="2019-10" db="EMBL/GenBank/DDBJ databases">
        <authorList>
            <consortium name="DOE Joint Genome Institute"/>
            <person name="Kuo A."/>
            <person name="Miyauchi S."/>
            <person name="Kiss E."/>
            <person name="Drula E."/>
            <person name="Kohler A."/>
            <person name="Sanchez-Garcia M."/>
            <person name="Andreopoulos B."/>
            <person name="Barry K.W."/>
            <person name="Bonito G."/>
            <person name="Buee M."/>
            <person name="Carver A."/>
            <person name="Chen C."/>
            <person name="Cichocki N."/>
            <person name="Clum A."/>
            <person name="Culley D."/>
            <person name="Crous P.W."/>
            <person name="Fauchery L."/>
            <person name="Girlanda M."/>
            <person name="Hayes R."/>
            <person name="Keri Z."/>
            <person name="LaButti K."/>
            <person name="Lipzen A."/>
            <person name="Lombard V."/>
            <person name="Magnuson J."/>
            <person name="Maillard F."/>
            <person name="Morin E."/>
            <person name="Murat C."/>
            <person name="Nolan M."/>
            <person name="Ohm R."/>
            <person name="Pangilinan J."/>
            <person name="Pereira M."/>
            <person name="Perotto S."/>
            <person name="Peter M."/>
            <person name="Riley R."/>
            <person name="Sitrit Y."/>
            <person name="Stielow B."/>
            <person name="Szollosi G."/>
            <person name="Zifcakova L."/>
            <person name="Stursova M."/>
            <person name="Spatafora J.W."/>
            <person name="Tedersoo L."/>
            <person name="Vaario L.-M."/>
            <person name="Yamada A."/>
            <person name="Yan M."/>
            <person name="Wang P."/>
            <person name="Xu J."/>
            <person name="Bruns T."/>
            <person name="Baldrian P."/>
            <person name="Vilgalys R."/>
            <person name="Henrissat B."/>
            <person name="Grigoriev I.V."/>
            <person name="Hibbett D."/>
            <person name="Nagy L.G."/>
            <person name="Martin F.M."/>
        </authorList>
    </citation>
    <scope>NUCLEOTIDE SEQUENCE</scope>
    <source>
        <strain evidence="2">Prilba</strain>
    </source>
</reference>
<evidence type="ECO:0000313" key="3">
    <source>
        <dbReference type="Proteomes" id="UP000759537"/>
    </source>
</evidence>
<gene>
    <name evidence="2" type="ORF">DFH94DRAFT_684420</name>
</gene>
<comment type="caution">
    <text evidence="2">The sequence shown here is derived from an EMBL/GenBank/DDBJ whole genome shotgun (WGS) entry which is preliminary data.</text>
</comment>
<feature type="region of interest" description="Disordered" evidence="1">
    <location>
        <begin position="46"/>
        <end position="78"/>
    </location>
</feature>
<name>A0A9P5JYY9_9AGAM</name>
<evidence type="ECO:0000313" key="2">
    <source>
        <dbReference type="EMBL" id="KAF8472951.1"/>
    </source>
</evidence>
<reference evidence="2" key="2">
    <citation type="journal article" date="2020" name="Nat. Commun.">
        <title>Large-scale genome sequencing of mycorrhizal fungi provides insights into the early evolution of symbiotic traits.</title>
        <authorList>
            <person name="Miyauchi S."/>
            <person name="Kiss E."/>
            <person name="Kuo A."/>
            <person name="Drula E."/>
            <person name="Kohler A."/>
            <person name="Sanchez-Garcia M."/>
            <person name="Morin E."/>
            <person name="Andreopoulos B."/>
            <person name="Barry K.W."/>
            <person name="Bonito G."/>
            <person name="Buee M."/>
            <person name="Carver A."/>
            <person name="Chen C."/>
            <person name="Cichocki N."/>
            <person name="Clum A."/>
            <person name="Culley D."/>
            <person name="Crous P.W."/>
            <person name="Fauchery L."/>
            <person name="Girlanda M."/>
            <person name="Hayes R.D."/>
            <person name="Keri Z."/>
            <person name="LaButti K."/>
            <person name="Lipzen A."/>
            <person name="Lombard V."/>
            <person name="Magnuson J."/>
            <person name="Maillard F."/>
            <person name="Murat C."/>
            <person name="Nolan M."/>
            <person name="Ohm R.A."/>
            <person name="Pangilinan J."/>
            <person name="Pereira M.F."/>
            <person name="Perotto S."/>
            <person name="Peter M."/>
            <person name="Pfister S."/>
            <person name="Riley R."/>
            <person name="Sitrit Y."/>
            <person name="Stielow J.B."/>
            <person name="Szollosi G."/>
            <person name="Zifcakova L."/>
            <person name="Stursova M."/>
            <person name="Spatafora J.W."/>
            <person name="Tedersoo L."/>
            <person name="Vaario L.M."/>
            <person name="Yamada A."/>
            <person name="Yan M."/>
            <person name="Wang P."/>
            <person name="Xu J."/>
            <person name="Bruns T."/>
            <person name="Baldrian P."/>
            <person name="Vilgalys R."/>
            <person name="Dunand C."/>
            <person name="Henrissat B."/>
            <person name="Grigoriev I.V."/>
            <person name="Hibbett D."/>
            <person name="Nagy L.G."/>
            <person name="Martin F.M."/>
        </authorList>
    </citation>
    <scope>NUCLEOTIDE SEQUENCE</scope>
    <source>
        <strain evidence="2">Prilba</strain>
    </source>
</reference>
<sequence length="229" mass="25152">MSDQSASMRHQVLASIPKAPIASASASAHSAYRQCQLVCPWEQRGEGGRGGGLGAGGRRGKGEENGPEKCRNPQDRRSGDWTSLVVLGKTAETVSQRFRTPNDSSAYVKVCPVAALGWITMTSGYPVCWLQTQVQLWVAGSQKTQRSTPILTYIPNHSPSTRMVNLHRLRIAAKEDAYHQHPLFVEIKTSRIGYSIRYTIFRFLPECVNRDSVGIAHEDNPKSETGVSG</sequence>
<feature type="compositionally biased region" description="Basic and acidic residues" evidence="1">
    <location>
        <begin position="60"/>
        <end position="78"/>
    </location>
</feature>
<accession>A0A9P5JYY9</accession>